<evidence type="ECO:0000256" key="3">
    <source>
        <dbReference type="ARBA" id="ARBA00022691"/>
    </source>
</evidence>
<dbReference type="Pfam" id="PF01189">
    <property type="entry name" value="Methyltr_RsmB-F"/>
    <property type="match status" value="1"/>
</dbReference>
<dbReference type="Proteomes" id="UP000248863">
    <property type="component" value="Unassembled WGS sequence"/>
</dbReference>
<dbReference type="SUPFAM" id="SSF53335">
    <property type="entry name" value="S-adenosyl-L-methionine-dependent methyltransferases"/>
    <property type="match status" value="1"/>
</dbReference>
<comment type="caution">
    <text evidence="5">Lacks conserved residue(s) required for the propagation of feature annotation.</text>
</comment>
<feature type="active site" description="Nucleophile" evidence="5">
    <location>
        <position position="381"/>
    </location>
</feature>
<dbReference type="AlphaFoldDB" id="A0A327KXB1"/>
<evidence type="ECO:0000313" key="8">
    <source>
        <dbReference type="Proteomes" id="UP000248863"/>
    </source>
</evidence>
<evidence type="ECO:0000313" key="7">
    <source>
        <dbReference type="EMBL" id="RAI42333.1"/>
    </source>
</evidence>
<accession>A0A327KXB1</accession>
<dbReference type="Gene3D" id="3.40.50.150">
    <property type="entry name" value="Vaccinia Virus protein VP39"/>
    <property type="match status" value="1"/>
</dbReference>
<gene>
    <name evidence="7" type="ORF">CH338_00045</name>
</gene>
<evidence type="ECO:0000256" key="4">
    <source>
        <dbReference type="ARBA" id="ARBA00022884"/>
    </source>
</evidence>
<proteinExistence type="inferred from homology"/>
<comment type="caution">
    <text evidence="7">The sequence shown here is derived from an EMBL/GenBank/DDBJ whole genome shotgun (WGS) entry which is preliminary data.</text>
</comment>
<feature type="domain" description="SAM-dependent MTase RsmB/NOP-type" evidence="6">
    <location>
        <begin position="149"/>
        <end position="452"/>
    </location>
</feature>
<dbReference type="InterPro" id="IPR049560">
    <property type="entry name" value="MeTrfase_RsmB-F_NOP2_cat"/>
</dbReference>
<evidence type="ECO:0000256" key="2">
    <source>
        <dbReference type="ARBA" id="ARBA00022679"/>
    </source>
</evidence>
<dbReference type="PANTHER" id="PTHR22807">
    <property type="entry name" value="NOP2 YEAST -RELATED NOL1/NOP2/FMU SUN DOMAIN-CONTAINING"/>
    <property type="match status" value="1"/>
</dbReference>
<dbReference type="InterPro" id="IPR001678">
    <property type="entry name" value="MeTrfase_RsmB-F_NOP2_dom"/>
</dbReference>
<dbReference type="RefSeq" id="WP_111354998.1">
    <property type="nucleotide sequence ID" value="NZ_NHSK01000156.1"/>
</dbReference>
<dbReference type="EMBL" id="NPEU01000001">
    <property type="protein sequence ID" value="RAI42333.1"/>
    <property type="molecule type" value="Genomic_DNA"/>
</dbReference>
<dbReference type="GO" id="GO:0008173">
    <property type="term" value="F:RNA methyltransferase activity"/>
    <property type="evidence" value="ECO:0007669"/>
    <property type="project" value="InterPro"/>
</dbReference>
<keyword evidence="2 5" id="KW-0808">Transferase</keyword>
<dbReference type="PANTHER" id="PTHR22807:SF53">
    <property type="entry name" value="RIBOSOMAL RNA SMALL SUBUNIT METHYLTRANSFERASE B-RELATED"/>
    <property type="match status" value="1"/>
</dbReference>
<reference evidence="7 8" key="1">
    <citation type="submission" date="2017-07" db="EMBL/GenBank/DDBJ databases">
        <title>Draft Genome Sequences of Select Purple Nonsulfur Bacteria.</title>
        <authorList>
            <person name="Lasarre B."/>
            <person name="Mckinlay J.B."/>
        </authorList>
    </citation>
    <scope>NUCLEOTIDE SEQUENCE [LARGE SCALE GENOMIC DNA]</scope>
    <source>
        <strain evidence="7 8">DSM 11907</strain>
    </source>
</reference>
<dbReference type="OrthoDB" id="9810297at2"/>
<evidence type="ECO:0000259" key="6">
    <source>
        <dbReference type="PROSITE" id="PS51686"/>
    </source>
</evidence>
<dbReference type="PROSITE" id="PS51686">
    <property type="entry name" value="SAM_MT_RSMB_NOP"/>
    <property type="match status" value="1"/>
</dbReference>
<keyword evidence="1 5" id="KW-0489">Methyltransferase</keyword>
<feature type="binding site" evidence="5">
    <location>
        <position position="282"/>
    </location>
    <ligand>
        <name>S-adenosyl-L-methionine</name>
        <dbReference type="ChEBI" id="CHEBI:59789"/>
    </ligand>
</feature>
<keyword evidence="8" id="KW-1185">Reference proteome</keyword>
<sequence length="453" mass="48202">MTPSARIAAAIAVLADIEARRRPAADALKDWGLSHRFAGSGDRAAIAGLVYDALRRKASAAHLLGATTSRAVVLGMLRLDRGLDLAALEKLFDGGRFAPDPLTADERAAVSAATDGGAIGDAPAHVAGDYPEWLDLPLARVFGDDRVTEGRALAHRAPLDLRINTLAASKETGRDANAPRDKDALRDKVLAELSHLKPQPTRWSPVGLRVAIGADAKSPPVHAEPAFIKGQIEVQDEGSQVAALLAAARPGEQVIDLCAGGGGKTLALAASMENKGQLYATDLDKRRLAPIHARLERAGVRDVQVRTPRPDIDVLDDLSGRADLVVVDAPCTGTGTWRRNPDAKWRMRPGSLSERLAQQKTVLDRAAGLVRPGGRIVYVTCSLLADENTDQIQAFLGRHPGFVPVPPEKTVSVLGDKAPAFLDSVLTFPEGLLMTPRRTGTDGFFVAVLRREG</sequence>
<evidence type="ECO:0000256" key="5">
    <source>
        <dbReference type="PROSITE-ProRule" id="PRU01023"/>
    </source>
</evidence>
<dbReference type="CDD" id="cd02440">
    <property type="entry name" value="AdoMet_MTases"/>
    <property type="match status" value="1"/>
</dbReference>
<dbReference type="GO" id="GO:0003723">
    <property type="term" value="F:RNA binding"/>
    <property type="evidence" value="ECO:0007669"/>
    <property type="project" value="UniProtKB-UniRule"/>
</dbReference>
<organism evidence="7 8">
    <name type="scientific">Rhodoplanes elegans</name>
    <dbReference type="NCBI Taxonomy" id="29408"/>
    <lineage>
        <taxon>Bacteria</taxon>
        <taxon>Pseudomonadati</taxon>
        <taxon>Pseudomonadota</taxon>
        <taxon>Alphaproteobacteria</taxon>
        <taxon>Hyphomicrobiales</taxon>
        <taxon>Nitrobacteraceae</taxon>
        <taxon>Rhodoplanes</taxon>
    </lineage>
</organism>
<name>A0A327KXB1_9BRAD</name>
<comment type="similarity">
    <text evidence="5">Belongs to the class I-like SAM-binding methyltransferase superfamily. RsmB/NOP family.</text>
</comment>
<keyword evidence="3 5" id="KW-0949">S-adenosyl-L-methionine</keyword>
<dbReference type="GO" id="GO:0001510">
    <property type="term" value="P:RNA methylation"/>
    <property type="evidence" value="ECO:0007669"/>
    <property type="project" value="InterPro"/>
</dbReference>
<dbReference type="PRINTS" id="PR02008">
    <property type="entry name" value="RCMTFAMILY"/>
</dbReference>
<evidence type="ECO:0000256" key="1">
    <source>
        <dbReference type="ARBA" id="ARBA00022603"/>
    </source>
</evidence>
<dbReference type="InterPro" id="IPR023267">
    <property type="entry name" value="RCMT"/>
</dbReference>
<feature type="binding site" evidence="5">
    <location>
        <position position="328"/>
    </location>
    <ligand>
        <name>S-adenosyl-L-methionine</name>
        <dbReference type="ChEBI" id="CHEBI:59789"/>
    </ligand>
</feature>
<dbReference type="InterPro" id="IPR029063">
    <property type="entry name" value="SAM-dependent_MTases_sf"/>
</dbReference>
<protein>
    <submittedName>
        <fullName evidence="7">MFS transporter</fullName>
    </submittedName>
</protein>
<keyword evidence="4 5" id="KW-0694">RNA-binding</keyword>